<dbReference type="RefSeq" id="WP_073035172.1">
    <property type="nucleotide sequence ID" value="NZ_BMLR01000007.1"/>
</dbReference>
<organism evidence="1 2">
    <name type="scientific">Roseovarius pacificus</name>
    <dbReference type="NCBI Taxonomy" id="337701"/>
    <lineage>
        <taxon>Bacteria</taxon>
        <taxon>Pseudomonadati</taxon>
        <taxon>Pseudomonadota</taxon>
        <taxon>Alphaproteobacteria</taxon>
        <taxon>Rhodobacterales</taxon>
        <taxon>Roseobacteraceae</taxon>
        <taxon>Roseovarius</taxon>
    </lineage>
</organism>
<dbReference type="Proteomes" id="UP000183974">
    <property type="component" value="Unassembled WGS sequence"/>
</dbReference>
<keyword evidence="2" id="KW-1185">Reference proteome</keyword>
<protein>
    <recommendedName>
        <fullName evidence="3">Phytanoyl-CoA dioxygenase (PhyH)</fullName>
    </recommendedName>
</protein>
<dbReference type="OrthoDB" id="7345863at2"/>
<evidence type="ECO:0008006" key="3">
    <source>
        <dbReference type="Google" id="ProtNLM"/>
    </source>
</evidence>
<dbReference type="SUPFAM" id="SSF51197">
    <property type="entry name" value="Clavaminate synthase-like"/>
    <property type="match status" value="1"/>
</dbReference>
<dbReference type="STRING" id="337701.SAMN05444398_10747"/>
<evidence type="ECO:0000313" key="1">
    <source>
        <dbReference type="EMBL" id="SHL90403.1"/>
    </source>
</evidence>
<evidence type="ECO:0000313" key="2">
    <source>
        <dbReference type="Proteomes" id="UP000183974"/>
    </source>
</evidence>
<dbReference type="EMBL" id="FRBR01000007">
    <property type="protein sequence ID" value="SHL90403.1"/>
    <property type="molecule type" value="Genomic_DNA"/>
</dbReference>
<sequence length="262" mass="28994">MVEALLRDGWVRFASEESVRGWSHAAHAVAAERVADADEQAKWLQCGGTWFVGVNTLPNGPDGTVGRSAPLHGAATELARRLYGALPLHRGQVSVTYPGYPRPRDGESDAAFGYRAKRDAAHVDGVLAVGPDRRRMLKERHAYILGLPLTSCDAGASPFVVWEGSHRIMRDMFTVALGQWPETEWAEVDLTEVYQAARCEVFDKCKRVEIAAKPGEAYLVHRFALHGVAPWAESAQAPEEGRMIVYFRPEFIGGTRDWLELP</sequence>
<dbReference type="AlphaFoldDB" id="A0A1M7EF91"/>
<name>A0A1M7EF91_9RHOB</name>
<accession>A0A1M7EF91</accession>
<proteinExistence type="predicted"/>
<gene>
    <name evidence="1" type="ORF">SAMN05444398_10747</name>
</gene>
<reference evidence="1 2" key="1">
    <citation type="submission" date="2016-11" db="EMBL/GenBank/DDBJ databases">
        <authorList>
            <person name="Jaros S."/>
            <person name="Januszkiewicz K."/>
            <person name="Wedrychowicz H."/>
        </authorList>
    </citation>
    <scope>NUCLEOTIDE SEQUENCE [LARGE SCALE GENOMIC DNA]</scope>
    <source>
        <strain evidence="1 2">DSM 29589</strain>
    </source>
</reference>
<dbReference type="Gene3D" id="2.60.120.620">
    <property type="entry name" value="q2cbj1_9rhob like domain"/>
    <property type="match status" value="1"/>
</dbReference>